<proteinExistence type="predicted"/>
<gene>
    <name evidence="2" type="ORF">Daus18300_003971</name>
</gene>
<name>A0ABR3XB24_9PEZI</name>
<comment type="caution">
    <text evidence="2">The sequence shown here is derived from an EMBL/GenBank/DDBJ whole genome shotgun (WGS) entry which is preliminary data.</text>
</comment>
<sequence>MVSELSGAKRPDEDVARPANSPSVGEVETFEQKLARVKQESPTWGYIKDRLQNPKIAAKNPREQQAILQILTLPRLHELDDAFMAKNDKHQRRFNVNMGAILQVVGVEGVCAACPNNSRKISEEKARTCTGLPLGLDGPEYQELRDFVDSRCCHCIRSDYKSTTCAFTAGRPANLAGLVGEDIAGVDADPGVAGNSVVAHDAGANSNLALEIVRDFSAVALRARNQLQPEEQQGFADWVGSMASFSSTEPNLEGQFLALLARSHELPPNERANVRQWVLRFLPDLIGRPE</sequence>
<dbReference type="Proteomes" id="UP001583177">
    <property type="component" value="Unassembled WGS sequence"/>
</dbReference>
<accession>A0ABR3XB24</accession>
<protein>
    <submittedName>
        <fullName evidence="2">Uncharacterized protein</fullName>
    </submittedName>
</protein>
<evidence type="ECO:0000313" key="2">
    <source>
        <dbReference type="EMBL" id="KAL1873152.1"/>
    </source>
</evidence>
<organism evidence="2 3">
    <name type="scientific">Diaporthe australafricana</name>
    <dbReference type="NCBI Taxonomy" id="127596"/>
    <lineage>
        <taxon>Eukaryota</taxon>
        <taxon>Fungi</taxon>
        <taxon>Dikarya</taxon>
        <taxon>Ascomycota</taxon>
        <taxon>Pezizomycotina</taxon>
        <taxon>Sordariomycetes</taxon>
        <taxon>Sordariomycetidae</taxon>
        <taxon>Diaporthales</taxon>
        <taxon>Diaporthaceae</taxon>
        <taxon>Diaporthe</taxon>
    </lineage>
</organism>
<feature type="compositionally biased region" description="Basic and acidic residues" evidence="1">
    <location>
        <begin position="7"/>
        <end position="16"/>
    </location>
</feature>
<keyword evidence="3" id="KW-1185">Reference proteome</keyword>
<dbReference type="EMBL" id="JAWRVE010000026">
    <property type="protein sequence ID" value="KAL1873152.1"/>
    <property type="molecule type" value="Genomic_DNA"/>
</dbReference>
<reference evidence="2 3" key="1">
    <citation type="journal article" date="2024" name="IMA Fungus">
        <title>IMA Genome - F19 : A genome assembly and annotation guide to empower mycologists, including annotated draft genome sequences of Ceratocystis pirilliformis, Diaporthe australafricana, Fusarium ophioides, Paecilomyces lecythidis, and Sporothrix stenoceras.</title>
        <authorList>
            <person name="Aylward J."/>
            <person name="Wilson A.M."/>
            <person name="Visagie C.M."/>
            <person name="Spraker J."/>
            <person name="Barnes I."/>
            <person name="Buitendag C."/>
            <person name="Ceriani C."/>
            <person name="Del Mar Angel L."/>
            <person name="du Plessis D."/>
            <person name="Fuchs T."/>
            <person name="Gasser K."/>
            <person name="Kramer D."/>
            <person name="Li W."/>
            <person name="Munsamy K."/>
            <person name="Piso A."/>
            <person name="Price J.L."/>
            <person name="Sonnekus B."/>
            <person name="Thomas C."/>
            <person name="van der Nest A."/>
            <person name="van Dijk A."/>
            <person name="van Heerden A."/>
            <person name="van Vuuren N."/>
            <person name="Yilmaz N."/>
            <person name="Duong T.A."/>
            <person name="van der Merwe N.A."/>
            <person name="Wingfield M.J."/>
            <person name="Wingfield B.D."/>
        </authorList>
    </citation>
    <scope>NUCLEOTIDE SEQUENCE [LARGE SCALE GENOMIC DNA]</scope>
    <source>
        <strain evidence="2 3">CMW 18300</strain>
    </source>
</reference>
<feature type="region of interest" description="Disordered" evidence="1">
    <location>
        <begin position="1"/>
        <end position="31"/>
    </location>
</feature>
<evidence type="ECO:0000313" key="3">
    <source>
        <dbReference type="Proteomes" id="UP001583177"/>
    </source>
</evidence>
<evidence type="ECO:0000256" key="1">
    <source>
        <dbReference type="SAM" id="MobiDB-lite"/>
    </source>
</evidence>